<name>A0A1H4V4F3_TSUTY</name>
<dbReference type="STRING" id="57704.SAMN04489793_3136"/>
<sequence length="94" mass="10285">MTAKTYTVSIEVDTKEYPYGGGEFAGWLKGFSTLDSATDHARNILGALLGAVRLDSRYSRDGVVPDLPDTAKVVKTWVHTYIDGSLTPNSREFS</sequence>
<gene>
    <name evidence="1" type="ORF">SAMN04489793_3136</name>
</gene>
<dbReference type="Proteomes" id="UP000182241">
    <property type="component" value="Unassembled WGS sequence"/>
</dbReference>
<dbReference type="RefSeq" id="WP_068742857.1">
    <property type="nucleotide sequence ID" value="NZ_FNSA01000003.1"/>
</dbReference>
<dbReference type="AlphaFoldDB" id="A0A1H4V4F3"/>
<evidence type="ECO:0000313" key="1">
    <source>
        <dbReference type="EMBL" id="SEC75793.1"/>
    </source>
</evidence>
<reference evidence="2" key="1">
    <citation type="submission" date="2016-10" db="EMBL/GenBank/DDBJ databases">
        <authorList>
            <person name="Varghese N."/>
            <person name="Submissions S."/>
        </authorList>
    </citation>
    <scope>NUCLEOTIDE SEQUENCE [LARGE SCALE GENOMIC DNA]</scope>
    <source>
        <strain evidence="2">DSM 44234</strain>
    </source>
</reference>
<keyword evidence="2" id="KW-1185">Reference proteome</keyword>
<dbReference type="EMBL" id="FNSA01000003">
    <property type="protein sequence ID" value="SEC75793.1"/>
    <property type="molecule type" value="Genomic_DNA"/>
</dbReference>
<accession>A0A1H4V4F3</accession>
<protein>
    <submittedName>
        <fullName evidence="1">Uncharacterized protein</fullName>
    </submittedName>
</protein>
<organism evidence="1 2">
    <name type="scientific">Tsukamurella tyrosinosolvens</name>
    <dbReference type="NCBI Taxonomy" id="57704"/>
    <lineage>
        <taxon>Bacteria</taxon>
        <taxon>Bacillati</taxon>
        <taxon>Actinomycetota</taxon>
        <taxon>Actinomycetes</taxon>
        <taxon>Mycobacteriales</taxon>
        <taxon>Tsukamurellaceae</taxon>
        <taxon>Tsukamurella</taxon>
    </lineage>
</organism>
<proteinExistence type="predicted"/>
<evidence type="ECO:0000313" key="2">
    <source>
        <dbReference type="Proteomes" id="UP000182241"/>
    </source>
</evidence>